<name>A0A142EIL0_9BACT</name>
<accession>A0A142EIL0</accession>
<dbReference type="PATRIC" id="fig|1727163.4.peg.225"/>
<sequence>MAEEDKLLHELSFYTLSHASPDFIHQQIVDAYGAQSANEHTKPIRILFSLVGLYLHVEEGFTGKEVQLFHQKMARQKKAWPELHLPKFRGEIKIEDVLKVAPGADRDQMIRLWSEDVWKAFQENRTTIIDLIQEYRVD</sequence>
<dbReference type="AlphaFoldDB" id="A0A142EIL0"/>
<keyword evidence="2" id="KW-1185">Reference proteome</keyword>
<evidence type="ECO:0000313" key="2">
    <source>
        <dbReference type="Proteomes" id="UP000073816"/>
    </source>
</evidence>
<dbReference type="EMBL" id="CP012836">
    <property type="protein sequence ID" value="AMQ54965.1"/>
    <property type="molecule type" value="Genomic_DNA"/>
</dbReference>
<reference evidence="1 2" key="2">
    <citation type="journal article" date="2016" name="Genome Announc.">
        <title>Complete Genome Sequence of Algoriphagus sp. Strain M8-2, Isolated from a Brackish Lake.</title>
        <authorList>
            <person name="Muraguchi Y."/>
            <person name="Kushimoto K."/>
            <person name="Ohtsubo Y."/>
            <person name="Suzuki T."/>
            <person name="Dohra H."/>
            <person name="Kimbara K."/>
            <person name="Shintani M."/>
        </authorList>
    </citation>
    <scope>NUCLEOTIDE SEQUENCE [LARGE SCALE GENOMIC DNA]</scope>
    <source>
        <strain evidence="1 2">M8-2</strain>
    </source>
</reference>
<protein>
    <submittedName>
        <fullName evidence="1">Uncharacterized protein</fullName>
    </submittedName>
</protein>
<evidence type="ECO:0000313" key="1">
    <source>
        <dbReference type="EMBL" id="AMQ54965.1"/>
    </source>
</evidence>
<dbReference type="KEGG" id="alm:AO498_01085"/>
<dbReference type="InterPro" id="IPR045990">
    <property type="entry name" value="DUF5946"/>
</dbReference>
<organism evidence="1 2">
    <name type="scientific">Algoriphagus sanaruensis</name>
    <dbReference type="NCBI Taxonomy" id="1727163"/>
    <lineage>
        <taxon>Bacteria</taxon>
        <taxon>Pseudomonadati</taxon>
        <taxon>Bacteroidota</taxon>
        <taxon>Cytophagia</taxon>
        <taxon>Cytophagales</taxon>
        <taxon>Cyclobacteriaceae</taxon>
        <taxon>Algoriphagus</taxon>
    </lineage>
</organism>
<dbReference type="STRING" id="1727163.AO498_01085"/>
<gene>
    <name evidence="1" type="ORF">AO498_01085</name>
</gene>
<dbReference type="Pfam" id="PF19371">
    <property type="entry name" value="DUF5946"/>
    <property type="match status" value="1"/>
</dbReference>
<reference evidence="2" key="1">
    <citation type="submission" date="2015-09" db="EMBL/GenBank/DDBJ databases">
        <title>Complete sequence of Algoriphagus sp. M8-2.</title>
        <authorList>
            <person name="Shintani M."/>
        </authorList>
    </citation>
    <scope>NUCLEOTIDE SEQUENCE [LARGE SCALE GENOMIC DNA]</scope>
    <source>
        <strain evidence="2">M8-2</strain>
    </source>
</reference>
<proteinExistence type="predicted"/>
<dbReference type="Proteomes" id="UP000073816">
    <property type="component" value="Chromosome"/>
</dbReference>
<dbReference type="OrthoDB" id="158614at2"/>